<gene>
    <name evidence="1" type="ORF">AS189_08615</name>
</gene>
<evidence type="ECO:0000313" key="2">
    <source>
        <dbReference type="Proteomes" id="UP000059574"/>
    </source>
</evidence>
<dbReference type="InterPro" id="IPR012467">
    <property type="entry name" value="DUF1684"/>
</dbReference>
<reference evidence="1 2" key="2">
    <citation type="journal article" date="2016" name="J. Biotechnol.">
        <title>Complete genome sequence of Arthrobacter alpinus ERGS4:06, a yellow pigmented bacterium tolerant to cold and radiations isolated from Sikkim Himalaya.</title>
        <authorList>
            <person name="Kumar R."/>
            <person name="Singh D."/>
            <person name="Swarnkar M.K."/>
            <person name="Singh A.K."/>
            <person name="Kumar S."/>
        </authorList>
    </citation>
    <scope>NUCLEOTIDE SEQUENCE [LARGE SCALE GENOMIC DNA]</scope>
    <source>
        <strain evidence="1 2">ERGS4:06</strain>
    </source>
</reference>
<accession>A0A0S2LYR4</accession>
<name>A0A0S2LYR4_9MICC</name>
<reference evidence="2" key="1">
    <citation type="submission" date="2015-11" db="EMBL/GenBank/DDBJ databases">
        <authorList>
            <person name="Kumar R."/>
            <person name="Singh D."/>
            <person name="Swarnkar M.K."/>
            <person name="Singh A.K."/>
            <person name="Kumar S."/>
        </authorList>
    </citation>
    <scope>NUCLEOTIDE SEQUENCE [LARGE SCALE GENOMIC DNA]</scope>
    <source>
        <strain evidence="2">ERGS4:06</strain>
    </source>
</reference>
<sequence>MSTAAPADTSKPATSQTPFESAWTHWHDAHEILRRDPHGFLAVTDLHWITTEAAALAGAPGTWRLADDAVHVTLGAGESLLRDGVELNAAKNLNAEGELVFGPIAERDGINLGHGNSVLELAKRGGEYILRPRNPSNALLRNYQGTPAFAPTESLVLAAQYVPFRQPRETTVGAAVEGISHVYQAPGKVTFTFDGAELALTAFNGSAPGTFQVLFTDETSGISTYAANRTLTFVAPENGGPTTLDFNRAVNLPCAYTDLATCPLPPAENHLPVAITAGEKIPFERKAAQ</sequence>
<protein>
    <recommendedName>
        <fullName evidence="3">DUF1684 domain-containing protein</fullName>
    </recommendedName>
</protein>
<organism evidence="1 2">
    <name type="scientific">Arthrobacter alpinus</name>
    <dbReference type="NCBI Taxonomy" id="656366"/>
    <lineage>
        <taxon>Bacteria</taxon>
        <taxon>Bacillati</taxon>
        <taxon>Actinomycetota</taxon>
        <taxon>Actinomycetes</taxon>
        <taxon>Micrococcales</taxon>
        <taxon>Micrococcaceae</taxon>
        <taxon>Arthrobacter</taxon>
    </lineage>
</organism>
<dbReference type="AlphaFoldDB" id="A0A0S2LYR4"/>
<dbReference type="EMBL" id="CP013200">
    <property type="protein sequence ID" value="ALO66540.1"/>
    <property type="molecule type" value="Genomic_DNA"/>
</dbReference>
<proteinExistence type="predicted"/>
<evidence type="ECO:0008006" key="3">
    <source>
        <dbReference type="Google" id="ProtNLM"/>
    </source>
</evidence>
<dbReference type="Proteomes" id="UP000059574">
    <property type="component" value="Chromosome"/>
</dbReference>
<evidence type="ECO:0000313" key="1">
    <source>
        <dbReference type="EMBL" id="ALO66540.1"/>
    </source>
</evidence>
<dbReference type="PANTHER" id="PTHR41913:SF1">
    <property type="entry name" value="DUF1684 DOMAIN-CONTAINING PROTEIN"/>
    <property type="match status" value="1"/>
</dbReference>
<dbReference type="PANTHER" id="PTHR41913">
    <property type="entry name" value="DUF1684 DOMAIN-CONTAINING PROTEIN"/>
    <property type="match status" value="1"/>
</dbReference>
<dbReference type="Pfam" id="PF07920">
    <property type="entry name" value="DUF1684"/>
    <property type="match status" value="1"/>
</dbReference>
<dbReference type="OrthoDB" id="5493262at2"/>
<dbReference type="RefSeq" id="WP_062287553.1">
    <property type="nucleotide sequence ID" value="NZ_CP013200.1"/>
</dbReference>